<dbReference type="AlphaFoldDB" id="A0A0M2HQ83"/>
<protein>
    <recommendedName>
        <fullName evidence="3">SipW-cognate class signal peptide</fullName>
    </recommendedName>
</protein>
<accession>A0A0M2HQ83</accession>
<dbReference type="PATRIC" id="fig|273678.4.peg.462"/>
<dbReference type="EMBL" id="JYJB01000005">
    <property type="protein sequence ID" value="KJL48841.1"/>
    <property type="molecule type" value="Genomic_DNA"/>
</dbReference>
<sequence>MEPRRARRAMKNNKARKVIAIVAAAAVAGVGATLSLAAWNDTEWLFASDGTGGPGITTSTFELEQVALPAAGTAPATVTWADFEANPGNGVTFTLTDLTPGDATYALVALRSKVGSLGGEATLASAVAANGVTVADAGGHLWNATDLRVATWNGADVTATKACNAATFGGTGNTTIASGDLGTASGNAAQTYAADAGDVNFYCFELTFTVPGTLPTGITVDDYMGRSIAPAWKFDAVSD</sequence>
<dbReference type="STRING" id="273678.RS84_00469"/>
<evidence type="ECO:0008006" key="3">
    <source>
        <dbReference type="Google" id="ProtNLM"/>
    </source>
</evidence>
<keyword evidence="2" id="KW-1185">Reference proteome</keyword>
<evidence type="ECO:0000313" key="1">
    <source>
        <dbReference type="EMBL" id="KJL48841.1"/>
    </source>
</evidence>
<dbReference type="Proteomes" id="UP000033900">
    <property type="component" value="Unassembled WGS sequence"/>
</dbReference>
<evidence type="ECO:0000313" key="2">
    <source>
        <dbReference type="Proteomes" id="UP000033900"/>
    </source>
</evidence>
<comment type="caution">
    <text evidence="1">The sequence shown here is derived from an EMBL/GenBank/DDBJ whole genome shotgun (WGS) entry which is preliminary data.</text>
</comment>
<dbReference type="RefSeq" id="WP_045256161.1">
    <property type="nucleotide sequence ID" value="NZ_CP158847.1"/>
</dbReference>
<organism evidence="1 2">
    <name type="scientific">Microbacterium hydrocarbonoxydans</name>
    <dbReference type="NCBI Taxonomy" id="273678"/>
    <lineage>
        <taxon>Bacteria</taxon>
        <taxon>Bacillati</taxon>
        <taxon>Actinomycetota</taxon>
        <taxon>Actinomycetes</taxon>
        <taxon>Micrococcales</taxon>
        <taxon>Microbacteriaceae</taxon>
        <taxon>Microbacterium</taxon>
    </lineage>
</organism>
<gene>
    <name evidence="1" type="ORF">RS84_00469</name>
</gene>
<proteinExistence type="predicted"/>
<name>A0A0M2HQ83_9MICO</name>
<reference evidence="1 2" key="1">
    <citation type="submission" date="2015-02" db="EMBL/GenBank/DDBJ databases">
        <title>Draft genome sequences of ten Microbacterium spp. with emphasis on heavy metal contaminated environments.</title>
        <authorList>
            <person name="Corretto E."/>
        </authorList>
    </citation>
    <scope>NUCLEOTIDE SEQUENCE [LARGE SCALE GENOMIC DNA]</scope>
    <source>
        <strain evidence="1 2">SA35</strain>
    </source>
</reference>